<evidence type="ECO:0000259" key="6">
    <source>
        <dbReference type="PROSITE" id="PS51007"/>
    </source>
</evidence>
<keyword evidence="1 4" id="KW-0349">Heme</keyword>
<accession>A0A379ICU2</accession>
<feature type="binding site" description="axial binding residue" evidence="5">
    <location>
        <position position="85"/>
    </location>
    <ligand>
        <name>heme c</name>
        <dbReference type="ChEBI" id="CHEBI:61717"/>
        <label>1</label>
    </ligand>
    <ligandPart>
        <name>Fe</name>
        <dbReference type="ChEBI" id="CHEBI:18248"/>
    </ligandPart>
</feature>
<gene>
    <name evidence="7" type="primary">cc4_2</name>
    <name evidence="7" type="ORF">NCTC10392_02599</name>
</gene>
<dbReference type="PROSITE" id="PS51007">
    <property type="entry name" value="CYTC"/>
    <property type="match status" value="1"/>
</dbReference>
<evidence type="ECO:0000256" key="4">
    <source>
        <dbReference type="PIRSR" id="PIRSR000005-1"/>
    </source>
</evidence>
<dbReference type="InterPro" id="IPR024167">
    <property type="entry name" value="Cytochrome_c4-like"/>
</dbReference>
<dbReference type="InterPro" id="IPR036909">
    <property type="entry name" value="Cyt_c-like_dom_sf"/>
</dbReference>
<dbReference type="InterPro" id="IPR050597">
    <property type="entry name" value="Cytochrome_c_Oxidase_Subunit"/>
</dbReference>
<sequence length="216" mass="22184">MMSVERVLMGGALLLMLGSAQALEGKKVFSEGGAQPGAAACMACHGADGLGLAVAGFPRLAGLSAVYLSKQLHDFRSGTRSSPVMTSLAKALTEEEIAAVSQTLAAMPAPVVESGHRGAIPSHPAEKLALQGAWERQIPACVSCHGPSGVGVGEAFPPLSGQSAAYLAAQLNAWRNGTRHNDLNDLMGHVAKSLTDDEVQGIASYFASLPGQEVKP</sequence>
<dbReference type="KEGG" id="pfn:HZ99_02275"/>
<keyword evidence="3 5" id="KW-0408">Iron</keyword>
<comment type="PTM">
    <text evidence="4">Binds 2 heme c groups covalently per subunit.</text>
</comment>
<reference evidence="7 8" key="1">
    <citation type="submission" date="2018-06" db="EMBL/GenBank/DDBJ databases">
        <authorList>
            <consortium name="Pathogen Informatics"/>
            <person name="Doyle S."/>
        </authorList>
    </citation>
    <scope>NUCLEOTIDE SEQUENCE [LARGE SCALE GENOMIC DNA]</scope>
    <source>
        <strain evidence="7 8">NCTC10392</strain>
    </source>
</reference>
<dbReference type="Pfam" id="PF00034">
    <property type="entry name" value="Cytochrom_C"/>
    <property type="match status" value="2"/>
</dbReference>
<dbReference type="AlphaFoldDB" id="A0A379ICU2"/>
<feature type="binding site" description="axial binding residue" evidence="5">
    <location>
        <position position="45"/>
    </location>
    <ligand>
        <name>heme c</name>
        <dbReference type="ChEBI" id="CHEBI:61717"/>
        <label>1</label>
    </ligand>
    <ligandPart>
        <name>Fe</name>
        <dbReference type="ChEBI" id="CHEBI:18248"/>
    </ligandPart>
</feature>
<feature type="binding site" description="axial binding residue" evidence="5">
    <location>
        <position position="145"/>
    </location>
    <ligand>
        <name>heme c</name>
        <dbReference type="ChEBI" id="CHEBI:61717"/>
        <label>2</label>
    </ligand>
    <ligandPart>
        <name>Fe</name>
        <dbReference type="ChEBI" id="CHEBI:18248"/>
    </ligandPart>
</feature>
<dbReference type="RefSeq" id="WP_038441024.1">
    <property type="nucleotide sequence ID" value="NZ_CP008896.1"/>
</dbReference>
<evidence type="ECO:0000256" key="1">
    <source>
        <dbReference type="ARBA" id="ARBA00022617"/>
    </source>
</evidence>
<feature type="binding site" description="covalent" evidence="4">
    <location>
        <position position="44"/>
    </location>
    <ligand>
        <name>heme c</name>
        <dbReference type="ChEBI" id="CHEBI:61717"/>
        <label>1</label>
    </ligand>
</feature>
<organism evidence="7 8">
    <name type="scientific">Pseudomonas fluorescens</name>
    <dbReference type="NCBI Taxonomy" id="294"/>
    <lineage>
        <taxon>Bacteria</taxon>
        <taxon>Pseudomonadati</taxon>
        <taxon>Pseudomonadota</taxon>
        <taxon>Gammaproteobacteria</taxon>
        <taxon>Pseudomonadales</taxon>
        <taxon>Pseudomonadaceae</taxon>
        <taxon>Pseudomonas</taxon>
    </lineage>
</organism>
<protein>
    <submittedName>
        <fullName evidence="7">Cytochrome c4</fullName>
    </submittedName>
</protein>
<dbReference type="InterPro" id="IPR009056">
    <property type="entry name" value="Cyt_c-like_dom"/>
</dbReference>
<feature type="binding site" description="covalent" evidence="4">
    <location>
        <position position="144"/>
    </location>
    <ligand>
        <name>heme c</name>
        <dbReference type="ChEBI" id="CHEBI:61717"/>
        <label>2</label>
    </ligand>
</feature>
<dbReference type="GO" id="GO:0042597">
    <property type="term" value="C:periplasmic space"/>
    <property type="evidence" value="ECO:0007669"/>
    <property type="project" value="InterPro"/>
</dbReference>
<evidence type="ECO:0000313" key="7">
    <source>
        <dbReference type="EMBL" id="SUD30677.1"/>
    </source>
</evidence>
<evidence type="ECO:0000256" key="2">
    <source>
        <dbReference type="ARBA" id="ARBA00022723"/>
    </source>
</evidence>
<dbReference type="EMBL" id="UGUS01000002">
    <property type="protein sequence ID" value="SUD30677.1"/>
    <property type="molecule type" value="Genomic_DNA"/>
</dbReference>
<dbReference type="OrthoDB" id="9773456at2"/>
<dbReference type="Proteomes" id="UP000255125">
    <property type="component" value="Unassembled WGS sequence"/>
</dbReference>
<dbReference type="PANTHER" id="PTHR33751:SF11">
    <property type="entry name" value="BLL4483 PROTEIN"/>
    <property type="match status" value="1"/>
</dbReference>
<dbReference type="GO" id="GO:0005506">
    <property type="term" value="F:iron ion binding"/>
    <property type="evidence" value="ECO:0007669"/>
    <property type="project" value="InterPro"/>
</dbReference>
<evidence type="ECO:0000256" key="3">
    <source>
        <dbReference type="ARBA" id="ARBA00023004"/>
    </source>
</evidence>
<keyword evidence="2 5" id="KW-0479">Metal-binding</keyword>
<evidence type="ECO:0000313" key="8">
    <source>
        <dbReference type="Proteomes" id="UP000255125"/>
    </source>
</evidence>
<dbReference type="SUPFAM" id="SSF46626">
    <property type="entry name" value="Cytochrome c"/>
    <property type="match status" value="2"/>
</dbReference>
<evidence type="ECO:0000256" key="5">
    <source>
        <dbReference type="PIRSR" id="PIRSR000005-2"/>
    </source>
</evidence>
<name>A0A379ICU2_PSEFL</name>
<dbReference type="PIRSF" id="PIRSF000005">
    <property type="entry name" value="Cytochrome_c4"/>
    <property type="match status" value="1"/>
</dbReference>
<proteinExistence type="predicted"/>
<feature type="binding site" description="covalent" evidence="4">
    <location>
        <position position="141"/>
    </location>
    <ligand>
        <name>heme c</name>
        <dbReference type="ChEBI" id="CHEBI:61717"/>
        <label>2</label>
    </ligand>
</feature>
<dbReference type="GO" id="GO:0020037">
    <property type="term" value="F:heme binding"/>
    <property type="evidence" value="ECO:0007669"/>
    <property type="project" value="InterPro"/>
</dbReference>
<dbReference type="PANTHER" id="PTHR33751">
    <property type="entry name" value="CBB3-TYPE CYTOCHROME C OXIDASE SUBUNIT FIXP"/>
    <property type="match status" value="1"/>
</dbReference>
<feature type="domain" description="Cytochrome c" evidence="6">
    <location>
        <begin position="20"/>
        <end position="210"/>
    </location>
</feature>
<dbReference type="Gene3D" id="1.10.760.10">
    <property type="entry name" value="Cytochrome c-like domain"/>
    <property type="match status" value="2"/>
</dbReference>
<feature type="binding site" description="covalent" evidence="4">
    <location>
        <position position="41"/>
    </location>
    <ligand>
        <name>heme c</name>
        <dbReference type="ChEBI" id="CHEBI:61717"/>
        <label>1</label>
    </ligand>
</feature>
<dbReference type="GO" id="GO:0009055">
    <property type="term" value="F:electron transfer activity"/>
    <property type="evidence" value="ECO:0007669"/>
    <property type="project" value="InterPro"/>
</dbReference>
<feature type="binding site" description="axial binding residue" evidence="5">
    <location>
        <position position="187"/>
    </location>
    <ligand>
        <name>heme c</name>
        <dbReference type="ChEBI" id="CHEBI:61717"/>
        <label>2</label>
    </ligand>
    <ligandPart>
        <name>Fe</name>
        <dbReference type="ChEBI" id="CHEBI:18248"/>
    </ligandPart>
</feature>